<protein>
    <submittedName>
        <fullName evidence="1">Leader peptide</fullName>
    </submittedName>
</protein>
<dbReference type="NCBIfam" id="NF042934">
    <property type="entry name" value="cis_reg_atten"/>
    <property type="match status" value="1"/>
</dbReference>
<evidence type="ECO:0000313" key="2">
    <source>
        <dbReference type="Proteomes" id="UP001597145"/>
    </source>
</evidence>
<dbReference type="Proteomes" id="UP001597145">
    <property type="component" value="Unassembled WGS sequence"/>
</dbReference>
<dbReference type="EMBL" id="JBHUCP010000009">
    <property type="protein sequence ID" value="MFD1531105.1"/>
    <property type="molecule type" value="Genomic_DNA"/>
</dbReference>
<organism evidence="1 2">
    <name type="scientific">Pseudonocardia aurantiaca</name>
    <dbReference type="NCBI Taxonomy" id="75290"/>
    <lineage>
        <taxon>Bacteria</taxon>
        <taxon>Bacillati</taxon>
        <taxon>Actinomycetota</taxon>
        <taxon>Actinomycetes</taxon>
        <taxon>Pseudonocardiales</taxon>
        <taxon>Pseudonocardiaceae</taxon>
        <taxon>Pseudonocardia</taxon>
    </lineage>
</organism>
<dbReference type="InterPro" id="IPR049979">
    <property type="entry name" value="Cys_resp_CS_actino"/>
</dbReference>
<evidence type="ECO:0000313" key="1">
    <source>
        <dbReference type="EMBL" id="MFD1531105.1"/>
    </source>
</evidence>
<gene>
    <name evidence="1" type="ORF">ACFSCY_16830</name>
</gene>
<name>A0ABW4FKG9_9PSEU</name>
<keyword evidence="2" id="KW-1185">Reference proteome</keyword>
<reference evidence="2" key="1">
    <citation type="journal article" date="2019" name="Int. J. Syst. Evol. Microbiol.">
        <title>The Global Catalogue of Microorganisms (GCM) 10K type strain sequencing project: providing services to taxonomists for standard genome sequencing and annotation.</title>
        <authorList>
            <consortium name="The Broad Institute Genomics Platform"/>
            <consortium name="The Broad Institute Genome Sequencing Center for Infectious Disease"/>
            <person name="Wu L."/>
            <person name="Ma J."/>
        </authorList>
    </citation>
    <scope>NUCLEOTIDE SEQUENCE [LARGE SCALE GENOMIC DNA]</scope>
    <source>
        <strain evidence="2">JCM 12165</strain>
    </source>
</reference>
<proteinExistence type="predicted"/>
<accession>A0ABW4FKG9</accession>
<dbReference type="RefSeq" id="WP_379659798.1">
    <property type="nucleotide sequence ID" value="NZ_BAAAJG010000002.1"/>
</dbReference>
<sequence length="30" mass="3517">MDAAPERRRVPLVRRHHIDLCRTSTAICSR</sequence>
<comment type="caution">
    <text evidence="1">The sequence shown here is derived from an EMBL/GenBank/DDBJ whole genome shotgun (WGS) entry which is preliminary data.</text>
</comment>